<dbReference type="EMBL" id="JADPRT010000019">
    <property type="protein sequence ID" value="MBF9072995.1"/>
    <property type="molecule type" value="Genomic_DNA"/>
</dbReference>
<dbReference type="GO" id="GO:0032259">
    <property type="term" value="P:methylation"/>
    <property type="evidence" value="ECO:0007669"/>
    <property type="project" value="UniProtKB-KW"/>
</dbReference>
<proteinExistence type="predicted"/>
<dbReference type="InterPro" id="IPR025714">
    <property type="entry name" value="Methyltranfer_dom"/>
</dbReference>
<name>A0A931FI58_9ACTN</name>
<evidence type="ECO:0000313" key="2">
    <source>
        <dbReference type="EMBL" id="MBF9072184.1"/>
    </source>
</evidence>
<reference evidence="3" key="1">
    <citation type="submission" date="2020-11" db="EMBL/GenBank/DDBJ databases">
        <title>Isolation and identification of active actinomycetes.</title>
        <authorList>
            <person name="Yu B."/>
        </authorList>
    </citation>
    <scope>NUCLEOTIDE SEQUENCE</scope>
    <source>
        <strain evidence="3">NEAU-YB345</strain>
    </source>
</reference>
<dbReference type="CDD" id="cd02440">
    <property type="entry name" value="AdoMet_MTases"/>
    <property type="match status" value="1"/>
</dbReference>
<dbReference type="SUPFAM" id="SSF53335">
    <property type="entry name" value="S-adenosyl-L-methionine-dependent methyltransferases"/>
    <property type="match status" value="1"/>
</dbReference>
<evidence type="ECO:0000259" key="1">
    <source>
        <dbReference type="Pfam" id="PF13847"/>
    </source>
</evidence>
<dbReference type="EMBL" id="JADPRT010000015">
    <property type="protein sequence ID" value="MBF9072184.1"/>
    <property type="molecule type" value="Genomic_DNA"/>
</dbReference>
<dbReference type="PANTHER" id="PTHR43861:SF1">
    <property type="entry name" value="TRANS-ACONITATE 2-METHYLTRANSFERASE"/>
    <property type="match status" value="1"/>
</dbReference>
<organism evidence="3 4">
    <name type="scientific">Streptacidiphilus fuscans</name>
    <dbReference type="NCBI Taxonomy" id="2789292"/>
    <lineage>
        <taxon>Bacteria</taxon>
        <taxon>Bacillati</taxon>
        <taxon>Actinomycetota</taxon>
        <taxon>Actinomycetes</taxon>
        <taxon>Kitasatosporales</taxon>
        <taxon>Streptomycetaceae</taxon>
        <taxon>Streptacidiphilus</taxon>
    </lineage>
</organism>
<sequence length="293" mass="31163">MPTMPTTTPDQEKTRATAARKAFIAEGFDLVADTYDEVNGEFFRATAARLVDHAGLRPGDRVLDLGCGRGAVLFAAAQAVGPDGYAAGIDLSSGMVHATGAEIASRGARNVVVRVGDAEDPGYPAASFEAVLAGLMLFITPDPEAALTAAHHILTPGGRFATSSFGTTDPRWSRPLDAALSFLDEPLPPSSPRQGARGGHPAFDSVESIGKLFESCGFTEVRTVVETTSEVLPSGDAWWRSLWSTGRRAWLSRIPADRLPAAKAAALAELEQLREDGVLRRESELRYTVAARE</sequence>
<dbReference type="Gene3D" id="3.40.50.150">
    <property type="entry name" value="Vaccinia Virus protein VP39"/>
    <property type="match status" value="1"/>
</dbReference>
<dbReference type="AlphaFoldDB" id="A0A931FI58"/>
<comment type="caution">
    <text evidence="3">The sequence shown here is derived from an EMBL/GenBank/DDBJ whole genome shotgun (WGS) entry which is preliminary data.</text>
</comment>
<gene>
    <name evidence="2" type="ORF">I2501_29575</name>
    <name evidence="3" type="ORF">I2501_33765</name>
</gene>
<accession>A0A931FI58</accession>
<keyword evidence="3" id="KW-0489">Methyltransferase</keyword>
<dbReference type="InterPro" id="IPR029063">
    <property type="entry name" value="SAM-dependent_MTases_sf"/>
</dbReference>
<dbReference type="GO" id="GO:0008168">
    <property type="term" value="F:methyltransferase activity"/>
    <property type="evidence" value="ECO:0007669"/>
    <property type="project" value="UniProtKB-KW"/>
</dbReference>
<feature type="domain" description="Methyltransferase" evidence="1">
    <location>
        <begin position="58"/>
        <end position="166"/>
    </location>
</feature>
<evidence type="ECO:0000313" key="4">
    <source>
        <dbReference type="Proteomes" id="UP000657385"/>
    </source>
</evidence>
<dbReference type="Proteomes" id="UP000657385">
    <property type="component" value="Unassembled WGS sequence"/>
</dbReference>
<evidence type="ECO:0000313" key="3">
    <source>
        <dbReference type="EMBL" id="MBF9072995.1"/>
    </source>
</evidence>
<dbReference type="PANTHER" id="PTHR43861">
    <property type="entry name" value="TRANS-ACONITATE 2-METHYLTRANSFERASE-RELATED"/>
    <property type="match status" value="1"/>
</dbReference>
<dbReference type="RefSeq" id="WP_196197353.1">
    <property type="nucleotide sequence ID" value="NZ_JADPRT010000015.1"/>
</dbReference>
<dbReference type="Pfam" id="PF13847">
    <property type="entry name" value="Methyltransf_31"/>
    <property type="match status" value="1"/>
</dbReference>
<protein>
    <submittedName>
        <fullName evidence="3">Methyltransferase domain-containing protein</fullName>
    </submittedName>
</protein>
<keyword evidence="3" id="KW-0808">Transferase</keyword>
<keyword evidence="4" id="KW-1185">Reference proteome</keyword>
<dbReference type="GO" id="GO:0017000">
    <property type="term" value="P:antibiotic biosynthetic process"/>
    <property type="evidence" value="ECO:0007669"/>
    <property type="project" value="UniProtKB-ARBA"/>
</dbReference>